<dbReference type="Gene3D" id="1.25.40.10">
    <property type="entry name" value="Tetratricopeptide repeat domain"/>
    <property type="match status" value="1"/>
</dbReference>
<sequence length="306" mass="35012">VFRYFVFILIFLFVGPSYSEDSFLTLKQQLDRLQREVSDLSKSVFAGTQDIQSEQNKQSGASSNLTALTAFDLRIYDLEKDIKRLNEDFEELIFQIDDLKILMDELTLSLDTKFTNNQELSELDQTTTQIEINKEENNLIVNENSLGDLVTSSENLSDENDGLVLKSNDESNINIKQSPEDEFQQAIGLIMSQEYDDAIISLKKFIDNNKESNLAGSAHYWLGKIYIFRKGYRDAAIVLLEGYQKYPNSVKAPDMLYQLSESLINIEKYTEACNMLKTLSTEYPEYKLLDKSQARISELGCIIAVE</sequence>
<accession>A0A381W1C2</accession>
<dbReference type="AlphaFoldDB" id="A0A381W1C2"/>
<evidence type="ECO:0000256" key="1">
    <source>
        <dbReference type="SAM" id="Coils"/>
    </source>
</evidence>
<dbReference type="InterPro" id="IPR011990">
    <property type="entry name" value="TPR-like_helical_dom_sf"/>
</dbReference>
<evidence type="ECO:0008006" key="3">
    <source>
        <dbReference type="Google" id="ProtNLM"/>
    </source>
</evidence>
<gene>
    <name evidence="2" type="ORF">METZ01_LOCUS99138</name>
</gene>
<protein>
    <recommendedName>
        <fullName evidence="3">Outer membrane lipoprotein BamD-like domain-containing protein</fullName>
    </recommendedName>
</protein>
<feature type="coiled-coil region" evidence="1">
    <location>
        <begin position="75"/>
        <end position="102"/>
    </location>
</feature>
<organism evidence="2">
    <name type="scientific">marine metagenome</name>
    <dbReference type="NCBI Taxonomy" id="408172"/>
    <lineage>
        <taxon>unclassified sequences</taxon>
        <taxon>metagenomes</taxon>
        <taxon>ecological metagenomes</taxon>
    </lineage>
</organism>
<evidence type="ECO:0000313" key="2">
    <source>
        <dbReference type="EMBL" id="SVA46284.1"/>
    </source>
</evidence>
<dbReference type="HAMAP" id="MF_02066">
    <property type="entry name" value="CpoB"/>
    <property type="match status" value="1"/>
</dbReference>
<proteinExistence type="inferred from homology"/>
<dbReference type="InterPro" id="IPR034706">
    <property type="entry name" value="CpoB"/>
</dbReference>
<keyword evidence="1" id="KW-0175">Coiled coil</keyword>
<reference evidence="2" key="1">
    <citation type="submission" date="2018-05" db="EMBL/GenBank/DDBJ databases">
        <authorList>
            <person name="Lanie J.A."/>
            <person name="Ng W.-L."/>
            <person name="Kazmierczak K.M."/>
            <person name="Andrzejewski T.M."/>
            <person name="Davidsen T.M."/>
            <person name="Wayne K.J."/>
            <person name="Tettelin H."/>
            <person name="Glass J.I."/>
            <person name="Rusch D."/>
            <person name="Podicherti R."/>
            <person name="Tsui H.-C.T."/>
            <person name="Winkler M.E."/>
        </authorList>
    </citation>
    <scope>NUCLEOTIDE SEQUENCE</scope>
</reference>
<dbReference type="GO" id="GO:0051301">
    <property type="term" value="P:cell division"/>
    <property type="evidence" value="ECO:0007669"/>
    <property type="project" value="InterPro"/>
</dbReference>
<dbReference type="NCBIfam" id="TIGR02795">
    <property type="entry name" value="tol_pal_ybgF"/>
    <property type="match status" value="1"/>
</dbReference>
<dbReference type="Pfam" id="PF13174">
    <property type="entry name" value="TPR_6"/>
    <property type="match status" value="1"/>
</dbReference>
<dbReference type="EMBL" id="UINC01010404">
    <property type="protein sequence ID" value="SVA46284.1"/>
    <property type="molecule type" value="Genomic_DNA"/>
</dbReference>
<feature type="non-terminal residue" evidence="2">
    <location>
        <position position="1"/>
    </location>
</feature>
<dbReference type="SUPFAM" id="SSF48452">
    <property type="entry name" value="TPR-like"/>
    <property type="match status" value="1"/>
</dbReference>
<name>A0A381W1C2_9ZZZZ</name>
<dbReference type="InterPro" id="IPR014162">
    <property type="entry name" value="CpoB_C"/>
</dbReference>
<dbReference type="InterPro" id="IPR019734">
    <property type="entry name" value="TPR_rpt"/>
</dbReference>